<evidence type="ECO:0000313" key="3">
    <source>
        <dbReference type="Proteomes" id="UP000053989"/>
    </source>
</evidence>
<gene>
    <name evidence="2" type="ORF">SCLCIDRAFT_1218404</name>
</gene>
<organism evidence="2 3">
    <name type="scientific">Scleroderma citrinum Foug A</name>
    <dbReference type="NCBI Taxonomy" id="1036808"/>
    <lineage>
        <taxon>Eukaryota</taxon>
        <taxon>Fungi</taxon>
        <taxon>Dikarya</taxon>
        <taxon>Basidiomycota</taxon>
        <taxon>Agaricomycotina</taxon>
        <taxon>Agaricomycetes</taxon>
        <taxon>Agaricomycetidae</taxon>
        <taxon>Boletales</taxon>
        <taxon>Sclerodermatineae</taxon>
        <taxon>Sclerodermataceae</taxon>
        <taxon>Scleroderma</taxon>
    </lineage>
</organism>
<reference evidence="3" key="2">
    <citation type="submission" date="2015-01" db="EMBL/GenBank/DDBJ databases">
        <title>Evolutionary Origins and Diversification of the Mycorrhizal Mutualists.</title>
        <authorList>
            <consortium name="DOE Joint Genome Institute"/>
            <consortium name="Mycorrhizal Genomics Consortium"/>
            <person name="Kohler A."/>
            <person name="Kuo A."/>
            <person name="Nagy L.G."/>
            <person name="Floudas D."/>
            <person name="Copeland A."/>
            <person name="Barry K.W."/>
            <person name="Cichocki N."/>
            <person name="Veneault-Fourrey C."/>
            <person name="LaButti K."/>
            <person name="Lindquist E.A."/>
            <person name="Lipzen A."/>
            <person name="Lundell T."/>
            <person name="Morin E."/>
            <person name="Murat C."/>
            <person name="Riley R."/>
            <person name="Ohm R."/>
            <person name="Sun H."/>
            <person name="Tunlid A."/>
            <person name="Henrissat B."/>
            <person name="Grigoriev I.V."/>
            <person name="Hibbett D.S."/>
            <person name="Martin F."/>
        </authorList>
    </citation>
    <scope>NUCLEOTIDE SEQUENCE [LARGE SCALE GENOMIC DNA]</scope>
    <source>
        <strain evidence="3">Foug A</strain>
    </source>
</reference>
<feature type="compositionally biased region" description="Basic residues" evidence="1">
    <location>
        <begin position="50"/>
        <end position="66"/>
    </location>
</feature>
<proteinExistence type="predicted"/>
<protein>
    <submittedName>
        <fullName evidence="2">Uncharacterized protein</fullName>
    </submittedName>
</protein>
<sequence length="72" mass="8395">MISAHQGYYNKHVPTEDRACPCGDPLQSRDHIITACPTYENQRQVSRTPQRPRHIRHPWHQRRHRGVGTCGV</sequence>
<dbReference type="HOGENOM" id="CLU_2723697_0_0_1"/>
<accession>A0A0C2ZA17</accession>
<feature type="region of interest" description="Disordered" evidence="1">
    <location>
        <begin position="41"/>
        <end position="72"/>
    </location>
</feature>
<dbReference type="OrthoDB" id="3229437at2759"/>
<name>A0A0C2ZA17_9AGAM</name>
<evidence type="ECO:0000256" key="1">
    <source>
        <dbReference type="SAM" id="MobiDB-lite"/>
    </source>
</evidence>
<dbReference type="AlphaFoldDB" id="A0A0C2ZA17"/>
<dbReference type="Proteomes" id="UP000053989">
    <property type="component" value="Unassembled WGS sequence"/>
</dbReference>
<keyword evidence="3" id="KW-1185">Reference proteome</keyword>
<reference evidence="2 3" key="1">
    <citation type="submission" date="2014-04" db="EMBL/GenBank/DDBJ databases">
        <authorList>
            <consortium name="DOE Joint Genome Institute"/>
            <person name="Kuo A."/>
            <person name="Kohler A."/>
            <person name="Nagy L.G."/>
            <person name="Floudas D."/>
            <person name="Copeland A."/>
            <person name="Barry K.W."/>
            <person name="Cichocki N."/>
            <person name="Veneault-Fourrey C."/>
            <person name="LaButti K."/>
            <person name="Lindquist E.A."/>
            <person name="Lipzen A."/>
            <person name="Lundell T."/>
            <person name="Morin E."/>
            <person name="Murat C."/>
            <person name="Sun H."/>
            <person name="Tunlid A."/>
            <person name="Henrissat B."/>
            <person name="Grigoriev I.V."/>
            <person name="Hibbett D.S."/>
            <person name="Martin F."/>
            <person name="Nordberg H.P."/>
            <person name="Cantor M.N."/>
            <person name="Hua S.X."/>
        </authorList>
    </citation>
    <scope>NUCLEOTIDE SEQUENCE [LARGE SCALE GENOMIC DNA]</scope>
    <source>
        <strain evidence="2 3">Foug A</strain>
    </source>
</reference>
<evidence type="ECO:0000313" key="2">
    <source>
        <dbReference type="EMBL" id="KIM58713.1"/>
    </source>
</evidence>
<dbReference type="EMBL" id="KN822082">
    <property type="protein sequence ID" value="KIM58713.1"/>
    <property type="molecule type" value="Genomic_DNA"/>
</dbReference>
<dbReference type="InParanoid" id="A0A0C2ZA17"/>